<keyword evidence="1" id="KW-0732">Signal</keyword>
<gene>
    <name evidence="2" type="ORF">QR680_015857</name>
</gene>
<keyword evidence="3" id="KW-1185">Reference proteome</keyword>
<feature type="chain" id="PRO_5041346508" description="CUB domain-containing protein" evidence="1">
    <location>
        <begin position="22"/>
        <end position="901"/>
    </location>
</feature>
<accession>A0AA39H968</accession>
<evidence type="ECO:0000256" key="1">
    <source>
        <dbReference type="SAM" id="SignalP"/>
    </source>
</evidence>
<dbReference type="Proteomes" id="UP001175271">
    <property type="component" value="Unassembled WGS sequence"/>
</dbReference>
<feature type="signal peptide" evidence="1">
    <location>
        <begin position="1"/>
        <end position="21"/>
    </location>
</feature>
<reference evidence="2" key="1">
    <citation type="submission" date="2023-06" db="EMBL/GenBank/DDBJ databases">
        <title>Genomic analysis of the entomopathogenic nematode Steinernema hermaphroditum.</title>
        <authorList>
            <person name="Schwarz E.M."/>
            <person name="Heppert J.K."/>
            <person name="Baniya A."/>
            <person name="Schwartz H.T."/>
            <person name="Tan C.-H."/>
            <person name="Antoshechkin I."/>
            <person name="Sternberg P.W."/>
            <person name="Goodrich-Blair H."/>
            <person name="Dillman A.R."/>
        </authorList>
    </citation>
    <scope>NUCLEOTIDE SEQUENCE</scope>
    <source>
        <strain evidence="2">PS9179</strain>
        <tissue evidence="2">Whole animal</tissue>
    </source>
</reference>
<evidence type="ECO:0000313" key="3">
    <source>
        <dbReference type="Proteomes" id="UP001175271"/>
    </source>
</evidence>
<proteinExistence type="predicted"/>
<sequence>MIARYNFFLFVGSFFIPSCSCIQWLSCVKNATAPSLVDVPKNGQVGIRSYDWPNSMKAVGSAETRFGDCEFHFKAAENEKLVITFLSAHVGVVFQNSNNRVVIDTNRRTIERYVSDSNSLNAYFGDRAFMDLPDVWIGFEAIVAAFDDEHVTCPFQTGSVPAVVTKDSPVLIAPSLDDTTDLASCLWNLIPDDNHVLKIFFPIIQLHNDFELFEVDIDNKEGYSASGPGNAVLPTGPYYANSSIRVKFVYKKDTGPGMHDINFFGVVSAFPKNEQAVEEPYCPSNATLTLDNPDTTYTIRNNEPIRTMSYITPYHNSQHCRWNLQPGPAQELRVYPVVSDFEQYCDTAYLWRRPTIFTPQQITISDPNSYVNTSVWPVLQNGIVIIESTTDGNYGRYGFELEAHVIECTCGPKQISLTNAQKTGTIGFGKASPYCSQLVCDWQISSPSQSFIMLKQEGHLRGCKTNNSLGDSFDIADSQTGEILLTISDCDSHLLKERSFSTNNLTVRFRSSEGVAETVDQDTSFQLTATLVKYTVFQTTTHVLNYSNDFFYLDTYQINDVFSGRTVKLGDRIKSKILQAYVMPLTADVVDNLILIDGELNSVSSTTPVSSLSPKLMVNESPPFVSKTGTITIGRVGPKLSVLLYAPAQILIKVYDESRDLTDTQALIGSTPYTNINKIMCPSKLNLDYCVFLLGAANLRFPLTIGSYPEVRLFITDLDGTEQKVKVIAGLDTTRVPFFEFNKTSMSLWNNTVLYGNVFSVLVPKGGALTLAPYNDPPMYDRFFVENQKNGVFMSPSYPFGGVRSSFSESIQVFTTAEGKCLDVKMEMVVEKLSPNSKVEIYSDSKIYATAPVNGSYSKSFVINGTNNITLKCDLQSESHGFFIRYEGSNLKNTPSKTESA</sequence>
<dbReference type="SUPFAM" id="SSF49854">
    <property type="entry name" value="Spermadhesin, CUB domain"/>
    <property type="match status" value="2"/>
</dbReference>
<name>A0AA39H968_9BILA</name>
<dbReference type="EMBL" id="JAUCMV010000004">
    <property type="protein sequence ID" value="KAK0401571.1"/>
    <property type="molecule type" value="Genomic_DNA"/>
</dbReference>
<comment type="caution">
    <text evidence="2">The sequence shown here is derived from an EMBL/GenBank/DDBJ whole genome shotgun (WGS) entry which is preliminary data.</text>
</comment>
<evidence type="ECO:0008006" key="4">
    <source>
        <dbReference type="Google" id="ProtNLM"/>
    </source>
</evidence>
<dbReference type="InterPro" id="IPR035914">
    <property type="entry name" value="Sperma_CUB_dom_sf"/>
</dbReference>
<evidence type="ECO:0000313" key="2">
    <source>
        <dbReference type="EMBL" id="KAK0401571.1"/>
    </source>
</evidence>
<organism evidence="2 3">
    <name type="scientific">Steinernema hermaphroditum</name>
    <dbReference type="NCBI Taxonomy" id="289476"/>
    <lineage>
        <taxon>Eukaryota</taxon>
        <taxon>Metazoa</taxon>
        <taxon>Ecdysozoa</taxon>
        <taxon>Nematoda</taxon>
        <taxon>Chromadorea</taxon>
        <taxon>Rhabditida</taxon>
        <taxon>Tylenchina</taxon>
        <taxon>Panagrolaimomorpha</taxon>
        <taxon>Strongyloidoidea</taxon>
        <taxon>Steinernematidae</taxon>
        <taxon>Steinernema</taxon>
    </lineage>
</organism>
<dbReference type="AlphaFoldDB" id="A0AA39H968"/>
<protein>
    <recommendedName>
        <fullName evidence="4">CUB domain-containing protein</fullName>
    </recommendedName>
</protein>